<dbReference type="GO" id="GO:0003677">
    <property type="term" value="F:DNA binding"/>
    <property type="evidence" value="ECO:0007669"/>
    <property type="project" value="InterPro"/>
</dbReference>
<dbReference type="GO" id="GO:0003887">
    <property type="term" value="F:DNA-directed DNA polymerase activity"/>
    <property type="evidence" value="ECO:0007669"/>
    <property type="project" value="InterPro"/>
</dbReference>
<proteinExistence type="predicted"/>
<dbReference type="SUPFAM" id="SSF102400">
    <property type="entry name" value="DNA polymerase III chi subunit"/>
    <property type="match status" value="1"/>
</dbReference>
<dbReference type="PANTHER" id="PTHR38767">
    <property type="entry name" value="DNA POLYMERASE III SUBUNIT CHI"/>
    <property type="match status" value="1"/>
</dbReference>
<dbReference type="EMBL" id="SADE01000001">
    <property type="protein sequence ID" value="RVU38485.1"/>
    <property type="molecule type" value="Genomic_DNA"/>
</dbReference>
<evidence type="ECO:0000313" key="2">
    <source>
        <dbReference type="Proteomes" id="UP000287447"/>
    </source>
</evidence>
<comment type="caution">
    <text evidence="1">The sequence shown here is derived from an EMBL/GenBank/DDBJ whole genome shotgun (WGS) entry which is preliminary data.</text>
</comment>
<dbReference type="InterPro" id="IPR036768">
    <property type="entry name" value="PolIII_chi_sf"/>
</dbReference>
<dbReference type="Gene3D" id="3.40.50.10110">
    <property type="entry name" value="DNA polymerase III subunit chi"/>
    <property type="match status" value="1"/>
</dbReference>
<dbReference type="RefSeq" id="WP_127763856.1">
    <property type="nucleotide sequence ID" value="NZ_SADE01000001.1"/>
</dbReference>
<reference evidence="2" key="1">
    <citation type="submission" date="2019-01" db="EMBL/GenBank/DDBJ databases">
        <title>Gri0909 isolated from a small marine red alga.</title>
        <authorList>
            <person name="Kim J."/>
            <person name="Jeong S.E."/>
            <person name="Jeon C.O."/>
        </authorList>
    </citation>
    <scope>NUCLEOTIDE SEQUENCE [LARGE SCALE GENOMIC DNA]</scope>
    <source>
        <strain evidence="2">Gri0909</strain>
    </source>
</reference>
<dbReference type="Proteomes" id="UP000287447">
    <property type="component" value="Unassembled WGS sequence"/>
</dbReference>
<dbReference type="Pfam" id="PF04364">
    <property type="entry name" value="DNA_pol3_chi"/>
    <property type="match status" value="1"/>
</dbReference>
<dbReference type="PANTHER" id="PTHR38767:SF1">
    <property type="entry name" value="DNA POLYMERASE III SUBUNIT CHI"/>
    <property type="match status" value="1"/>
</dbReference>
<dbReference type="NCBIfam" id="NF004347">
    <property type="entry name" value="PRK05728.1-4"/>
    <property type="match status" value="1"/>
</dbReference>
<dbReference type="OrthoDB" id="9795973at2"/>
<gene>
    <name evidence="1" type="ORF">EOI86_04160</name>
</gene>
<dbReference type="GO" id="GO:0032298">
    <property type="term" value="P:positive regulation of DNA-templated DNA replication initiation"/>
    <property type="evidence" value="ECO:0007669"/>
    <property type="project" value="TreeGrafter"/>
</dbReference>
<protein>
    <submittedName>
        <fullName evidence="1">DNA polymerase III subunit chi</fullName>
    </submittedName>
</protein>
<name>A0A3S2WU25_9PROT</name>
<sequence>MPEIRFYHLTKKSLEEALPDLLGRSLDRGWRAVVKARSDERTESLNQHLWTFDDRAFLPHGSDKDGRPGLQPIWLTTEDENPNGAQVLFLADGADTANSGLFETVCVLFDGRDDEAVARARGQWTAFKDAGHPMTYWQQNERGGWEKKQETAGDGGA</sequence>
<evidence type="ECO:0000313" key="1">
    <source>
        <dbReference type="EMBL" id="RVU38485.1"/>
    </source>
</evidence>
<organism evidence="1 2">
    <name type="scientific">Hwanghaeella grinnelliae</name>
    <dbReference type="NCBI Taxonomy" id="2500179"/>
    <lineage>
        <taxon>Bacteria</taxon>
        <taxon>Pseudomonadati</taxon>
        <taxon>Pseudomonadota</taxon>
        <taxon>Alphaproteobacteria</taxon>
        <taxon>Rhodospirillales</taxon>
        <taxon>Rhodospirillaceae</taxon>
        <taxon>Hwanghaeella</taxon>
    </lineage>
</organism>
<dbReference type="GO" id="GO:0006260">
    <property type="term" value="P:DNA replication"/>
    <property type="evidence" value="ECO:0007669"/>
    <property type="project" value="InterPro"/>
</dbReference>
<accession>A0A3S2WU25</accession>
<keyword evidence="2" id="KW-1185">Reference proteome</keyword>
<dbReference type="AlphaFoldDB" id="A0A3S2WU25"/>
<dbReference type="InterPro" id="IPR007459">
    <property type="entry name" value="DNA_pol3_chi"/>
</dbReference>